<sequence>MAIRVDASSDTRWIQVVVQNSHSPETSSETVVAIDRDAMEGVLHEDPRPPEILLDIIAERAVRRMPVANGKDGMRLITTYNLSLVWPK</sequence>
<comment type="caution">
    <text evidence="1">The sequence shown here is derived from an EMBL/GenBank/DDBJ whole genome shotgun (WGS) entry which is preliminary data.</text>
</comment>
<organism evidence="1 2">
    <name type="scientific">Sulfobacillus benefaciens</name>
    <dbReference type="NCBI Taxonomy" id="453960"/>
    <lineage>
        <taxon>Bacteria</taxon>
        <taxon>Bacillati</taxon>
        <taxon>Bacillota</taxon>
        <taxon>Clostridia</taxon>
        <taxon>Eubacteriales</taxon>
        <taxon>Clostridiales Family XVII. Incertae Sedis</taxon>
        <taxon>Sulfobacillus</taxon>
    </lineage>
</organism>
<name>A0A2T2X987_9FIRM</name>
<evidence type="ECO:0000313" key="1">
    <source>
        <dbReference type="EMBL" id="PSR31081.1"/>
    </source>
</evidence>
<accession>A0A2T2X987</accession>
<reference evidence="1 2" key="1">
    <citation type="journal article" date="2014" name="BMC Genomics">
        <title>Comparison of environmental and isolate Sulfobacillus genomes reveals diverse carbon, sulfur, nitrogen, and hydrogen metabolisms.</title>
        <authorList>
            <person name="Justice N.B."/>
            <person name="Norman A."/>
            <person name="Brown C.T."/>
            <person name="Singh A."/>
            <person name="Thomas B.C."/>
            <person name="Banfield J.F."/>
        </authorList>
    </citation>
    <scope>NUCLEOTIDE SEQUENCE [LARGE SCALE GENOMIC DNA]</scope>
    <source>
        <strain evidence="1">AMDSBA4</strain>
    </source>
</reference>
<gene>
    <name evidence="1" type="ORF">C7B46_17220</name>
</gene>
<dbReference type="Proteomes" id="UP000242972">
    <property type="component" value="Unassembled WGS sequence"/>
</dbReference>
<dbReference type="EMBL" id="PXYW01000068">
    <property type="protein sequence ID" value="PSR31081.1"/>
    <property type="molecule type" value="Genomic_DNA"/>
</dbReference>
<dbReference type="AlphaFoldDB" id="A0A2T2X987"/>
<proteinExistence type="predicted"/>
<evidence type="ECO:0000313" key="2">
    <source>
        <dbReference type="Proteomes" id="UP000242972"/>
    </source>
</evidence>
<protein>
    <submittedName>
        <fullName evidence="1">Uncharacterized protein</fullName>
    </submittedName>
</protein>